<dbReference type="Proteomes" id="UP000224915">
    <property type="component" value="Unassembled WGS sequence"/>
</dbReference>
<gene>
    <name evidence="3" type="ORF">ATL40_1459</name>
</gene>
<feature type="region of interest" description="Disordered" evidence="1">
    <location>
        <begin position="196"/>
        <end position="222"/>
    </location>
</feature>
<dbReference type="RefSeq" id="WP_169925901.1">
    <property type="nucleotide sequence ID" value="NZ_PDJD01000001.1"/>
</dbReference>
<evidence type="ECO:0000256" key="1">
    <source>
        <dbReference type="SAM" id="MobiDB-lite"/>
    </source>
</evidence>
<dbReference type="GO" id="GO:0004222">
    <property type="term" value="F:metalloendopeptidase activity"/>
    <property type="evidence" value="ECO:0007669"/>
    <property type="project" value="TreeGrafter"/>
</dbReference>
<evidence type="ECO:0000313" key="4">
    <source>
        <dbReference type="Proteomes" id="UP000224915"/>
    </source>
</evidence>
<reference evidence="3 4" key="1">
    <citation type="submission" date="2017-10" db="EMBL/GenBank/DDBJ databases">
        <title>Sequencing the genomes of 1000 actinobacteria strains.</title>
        <authorList>
            <person name="Klenk H.-P."/>
        </authorList>
    </citation>
    <scope>NUCLEOTIDE SEQUENCE [LARGE SCALE GENOMIC DNA]</scope>
    <source>
        <strain evidence="3 4">DSM 21801</strain>
    </source>
</reference>
<proteinExistence type="predicted"/>
<dbReference type="AlphaFoldDB" id="A0A2A9CZR3"/>
<dbReference type="InterPro" id="IPR011055">
    <property type="entry name" value="Dup_hybrid_motif"/>
</dbReference>
<dbReference type="InterPro" id="IPR016047">
    <property type="entry name" value="M23ase_b-sheet_dom"/>
</dbReference>
<dbReference type="EMBL" id="PDJD01000001">
    <property type="protein sequence ID" value="PFG19883.1"/>
    <property type="molecule type" value="Genomic_DNA"/>
</dbReference>
<sequence length="494" mass="52992">MVFLSPALAVLRDQLNATYPGRDRSADGWIGDAAHASRVSDHNPDPEAGGIVRALDVDEDLHGPSSVDQAGTLAALAAALIEDPRTRYVIYESRIWANPAVYPSSGGRWRPYTGSNPHTRHLHLSVRHGRVWDHDATPWQIGARMHSPIRGGRVTSPYGTRNGTMHAGMDIAPTTPGRAPVYATFAGTIERLVRGRQPGDTSRTNELAPYRTGNGARVRNPDGETQLYGHVDVLATLKAGSKIAAGDLLGYTDLSGTTTGHHVHYEEWTSSGATRDPQVSFDHYGITPGADTGQAAPALAPEHRDALTALGYATLTDYQTAQGLHPDGIAGPITIAHLEDTMATINDLARDIAEVKNLLAIGRPVAANWYARVLAEAKDSAKAAAKDSSATITKLARKDLTEIHFRTADSDLWCVAWWGTGTWARVPTADTWKRHNGVLDHLGLSDTRAVATWEEVSGAAGSLVHDPAAFGRQVPWPPYPATSETVTLPVATES</sequence>
<name>A0A2A9CZR3_9MICO</name>
<dbReference type="SUPFAM" id="SSF51261">
    <property type="entry name" value="Duplicated hybrid motif"/>
    <property type="match status" value="1"/>
</dbReference>
<dbReference type="InterPro" id="IPR050570">
    <property type="entry name" value="Cell_wall_metabolism_enzyme"/>
</dbReference>
<dbReference type="CDD" id="cd12797">
    <property type="entry name" value="M23_peptidase"/>
    <property type="match status" value="1"/>
</dbReference>
<evidence type="ECO:0000313" key="3">
    <source>
        <dbReference type="EMBL" id="PFG19883.1"/>
    </source>
</evidence>
<evidence type="ECO:0000259" key="2">
    <source>
        <dbReference type="Pfam" id="PF01551"/>
    </source>
</evidence>
<protein>
    <submittedName>
        <fullName evidence="3">Peptidase M23-like protein</fullName>
    </submittedName>
</protein>
<dbReference type="PANTHER" id="PTHR21666:SF270">
    <property type="entry name" value="MUREIN HYDROLASE ACTIVATOR ENVC"/>
    <property type="match status" value="1"/>
</dbReference>
<feature type="domain" description="M23ase beta-sheet core" evidence="2">
    <location>
        <begin position="165"/>
        <end position="269"/>
    </location>
</feature>
<comment type="caution">
    <text evidence="3">The sequence shown here is derived from an EMBL/GenBank/DDBJ whole genome shotgun (WGS) entry which is preliminary data.</text>
</comment>
<dbReference type="Gene3D" id="2.70.70.10">
    <property type="entry name" value="Glucose Permease (Domain IIA)"/>
    <property type="match status" value="1"/>
</dbReference>
<dbReference type="Pfam" id="PF01551">
    <property type="entry name" value="Peptidase_M23"/>
    <property type="match status" value="1"/>
</dbReference>
<dbReference type="PANTHER" id="PTHR21666">
    <property type="entry name" value="PEPTIDASE-RELATED"/>
    <property type="match status" value="1"/>
</dbReference>
<organism evidence="3 4">
    <name type="scientific">Serinibacter salmoneus</name>
    <dbReference type="NCBI Taxonomy" id="556530"/>
    <lineage>
        <taxon>Bacteria</taxon>
        <taxon>Bacillati</taxon>
        <taxon>Actinomycetota</taxon>
        <taxon>Actinomycetes</taxon>
        <taxon>Micrococcales</taxon>
        <taxon>Beutenbergiaceae</taxon>
        <taxon>Serinibacter</taxon>
    </lineage>
</organism>
<accession>A0A2A9CZR3</accession>
<keyword evidence="4" id="KW-1185">Reference proteome</keyword>